<proteinExistence type="predicted"/>
<evidence type="ECO:0000313" key="2">
    <source>
        <dbReference type="Proteomes" id="UP001187192"/>
    </source>
</evidence>
<dbReference type="Proteomes" id="UP001187192">
    <property type="component" value="Unassembled WGS sequence"/>
</dbReference>
<gene>
    <name evidence="1" type="ORF">TIFTF001_029997</name>
</gene>
<dbReference type="EMBL" id="BTGU01000104">
    <property type="protein sequence ID" value="GMN60909.1"/>
    <property type="molecule type" value="Genomic_DNA"/>
</dbReference>
<keyword evidence="2" id="KW-1185">Reference proteome</keyword>
<sequence length="77" mass="8503">MMDSFLSSSDPAPSVAHVRAHGFEGFLLGSVPSPPQLVDVPGDSSNFKSWFSDLDESRSIFDELIVILHVNRCLYFS</sequence>
<reference evidence="1" key="1">
    <citation type="submission" date="2023-07" db="EMBL/GenBank/DDBJ databases">
        <title>draft genome sequence of fig (Ficus carica).</title>
        <authorList>
            <person name="Takahashi T."/>
            <person name="Nishimura K."/>
        </authorList>
    </citation>
    <scope>NUCLEOTIDE SEQUENCE</scope>
</reference>
<comment type="caution">
    <text evidence="1">The sequence shown here is derived from an EMBL/GenBank/DDBJ whole genome shotgun (WGS) entry which is preliminary data.</text>
</comment>
<dbReference type="AlphaFoldDB" id="A0AA88DSW1"/>
<name>A0AA88DSW1_FICCA</name>
<organism evidence="1 2">
    <name type="scientific">Ficus carica</name>
    <name type="common">Common fig</name>
    <dbReference type="NCBI Taxonomy" id="3494"/>
    <lineage>
        <taxon>Eukaryota</taxon>
        <taxon>Viridiplantae</taxon>
        <taxon>Streptophyta</taxon>
        <taxon>Embryophyta</taxon>
        <taxon>Tracheophyta</taxon>
        <taxon>Spermatophyta</taxon>
        <taxon>Magnoliopsida</taxon>
        <taxon>eudicotyledons</taxon>
        <taxon>Gunneridae</taxon>
        <taxon>Pentapetalae</taxon>
        <taxon>rosids</taxon>
        <taxon>fabids</taxon>
        <taxon>Rosales</taxon>
        <taxon>Moraceae</taxon>
        <taxon>Ficeae</taxon>
        <taxon>Ficus</taxon>
    </lineage>
</organism>
<protein>
    <submittedName>
        <fullName evidence="1">Uncharacterized protein</fullName>
    </submittedName>
</protein>
<accession>A0AA88DSW1</accession>
<evidence type="ECO:0000313" key="1">
    <source>
        <dbReference type="EMBL" id="GMN60909.1"/>
    </source>
</evidence>